<dbReference type="PANTHER" id="PTHR21581">
    <property type="entry name" value="D-ALANYL-D-ALANINE CARBOXYPEPTIDASE"/>
    <property type="match status" value="1"/>
</dbReference>
<evidence type="ECO:0000313" key="12">
    <source>
        <dbReference type="EMBL" id="NBH60058.1"/>
    </source>
</evidence>
<keyword evidence="12" id="KW-0121">Carboxypeptidase</keyword>
<dbReference type="GO" id="GO:0009002">
    <property type="term" value="F:serine-type D-Ala-D-Ala carboxypeptidase activity"/>
    <property type="evidence" value="ECO:0007669"/>
    <property type="project" value="InterPro"/>
</dbReference>
<dbReference type="GO" id="GO:0008360">
    <property type="term" value="P:regulation of cell shape"/>
    <property type="evidence" value="ECO:0007669"/>
    <property type="project" value="UniProtKB-KW"/>
</dbReference>
<keyword evidence="6" id="KW-0961">Cell wall biogenesis/degradation</keyword>
<feature type="domain" description="Peptidase S11 D-alanyl-D-alanine carboxypeptidase A N-terminal" evidence="11">
    <location>
        <begin position="42"/>
        <end position="273"/>
    </location>
</feature>
<keyword evidence="4" id="KW-0133">Cell shape</keyword>
<feature type="chain" id="PRO_5032796454" evidence="10">
    <location>
        <begin position="40"/>
        <end position="300"/>
    </location>
</feature>
<evidence type="ECO:0000256" key="8">
    <source>
        <dbReference type="PIRSR" id="PIRSR618044-2"/>
    </source>
</evidence>
<name>A0A845QIV8_9FIRM</name>
<dbReference type="PRINTS" id="PR00725">
    <property type="entry name" value="DADACBPTASE1"/>
</dbReference>
<reference evidence="12 13" key="1">
    <citation type="submission" date="2018-08" db="EMBL/GenBank/DDBJ databases">
        <title>Murine metabolic-syndrome-specific gut microbial biobank.</title>
        <authorList>
            <person name="Liu C."/>
        </authorList>
    </citation>
    <scope>NUCLEOTIDE SEQUENCE [LARGE SCALE GENOMIC DNA]</scope>
    <source>
        <strain evidence="12 13">28</strain>
    </source>
</reference>
<keyword evidence="12" id="KW-0645">Protease</keyword>
<dbReference type="Proteomes" id="UP000446866">
    <property type="component" value="Unassembled WGS sequence"/>
</dbReference>
<keyword evidence="2 10" id="KW-0732">Signal</keyword>
<keyword evidence="3" id="KW-0378">Hydrolase</keyword>
<evidence type="ECO:0000256" key="4">
    <source>
        <dbReference type="ARBA" id="ARBA00022960"/>
    </source>
</evidence>
<dbReference type="InterPro" id="IPR018044">
    <property type="entry name" value="Peptidase_S11"/>
</dbReference>
<dbReference type="InterPro" id="IPR012338">
    <property type="entry name" value="Beta-lactam/transpept-like"/>
</dbReference>
<evidence type="ECO:0000256" key="2">
    <source>
        <dbReference type="ARBA" id="ARBA00022729"/>
    </source>
</evidence>
<comment type="similarity">
    <text evidence="1 9">Belongs to the peptidase S11 family.</text>
</comment>
<evidence type="ECO:0000256" key="7">
    <source>
        <dbReference type="PIRSR" id="PIRSR618044-1"/>
    </source>
</evidence>
<feature type="active site" description="Acyl-ester intermediate" evidence="7">
    <location>
        <position position="77"/>
    </location>
</feature>
<protein>
    <submittedName>
        <fullName evidence="12">D-alanyl-D-alanine carboxypeptidase</fullName>
    </submittedName>
</protein>
<feature type="binding site" evidence="8">
    <location>
        <position position="243"/>
    </location>
    <ligand>
        <name>substrate</name>
    </ligand>
</feature>
<proteinExistence type="inferred from homology"/>
<dbReference type="GO" id="GO:0006508">
    <property type="term" value="P:proteolysis"/>
    <property type="evidence" value="ECO:0007669"/>
    <property type="project" value="InterPro"/>
</dbReference>
<keyword evidence="5" id="KW-0573">Peptidoglycan synthesis</keyword>
<feature type="active site" description="Proton acceptor" evidence="7">
    <location>
        <position position="80"/>
    </location>
</feature>
<organism evidence="12 13">
    <name type="scientific">Anaerotruncus colihominis</name>
    <dbReference type="NCBI Taxonomy" id="169435"/>
    <lineage>
        <taxon>Bacteria</taxon>
        <taxon>Bacillati</taxon>
        <taxon>Bacillota</taxon>
        <taxon>Clostridia</taxon>
        <taxon>Eubacteriales</taxon>
        <taxon>Oscillospiraceae</taxon>
        <taxon>Anaerotruncus</taxon>
    </lineage>
</organism>
<dbReference type="SUPFAM" id="SSF56601">
    <property type="entry name" value="beta-lactamase/transpeptidase-like"/>
    <property type="match status" value="1"/>
</dbReference>
<evidence type="ECO:0000256" key="6">
    <source>
        <dbReference type="ARBA" id="ARBA00023316"/>
    </source>
</evidence>
<feature type="active site" evidence="7">
    <location>
        <position position="132"/>
    </location>
</feature>
<evidence type="ECO:0000313" key="13">
    <source>
        <dbReference type="Proteomes" id="UP000446866"/>
    </source>
</evidence>
<dbReference type="InterPro" id="IPR001967">
    <property type="entry name" value="Peptidase_S11_N"/>
</dbReference>
<dbReference type="GO" id="GO:0009252">
    <property type="term" value="P:peptidoglycan biosynthetic process"/>
    <property type="evidence" value="ECO:0007669"/>
    <property type="project" value="UniProtKB-KW"/>
</dbReference>
<dbReference type="Pfam" id="PF00768">
    <property type="entry name" value="Peptidase_S11"/>
    <property type="match status" value="1"/>
</dbReference>
<feature type="signal peptide" evidence="10">
    <location>
        <begin position="1"/>
        <end position="39"/>
    </location>
</feature>
<accession>A0A845QIV8</accession>
<evidence type="ECO:0000259" key="11">
    <source>
        <dbReference type="Pfam" id="PF00768"/>
    </source>
</evidence>
<dbReference type="Gene3D" id="3.40.710.10">
    <property type="entry name" value="DD-peptidase/beta-lactamase superfamily"/>
    <property type="match status" value="1"/>
</dbReference>
<dbReference type="RefSeq" id="WP_160200362.1">
    <property type="nucleotide sequence ID" value="NZ_QXWK01000001.1"/>
</dbReference>
<dbReference type="AlphaFoldDB" id="A0A845QIV8"/>
<evidence type="ECO:0000256" key="9">
    <source>
        <dbReference type="RuleBase" id="RU004016"/>
    </source>
</evidence>
<evidence type="ECO:0000256" key="1">
    <source>
        <dbReference type="ARBA" id="ARBA00007164"/>
    </source>
</evidence>
<sequence length="300" mass="32654">MMETQKNHLWRNKARKAAAVLLSFSLLFTAVGTGSAVYAAEKPERPEISAKSGIVIDGETGTTIYSKNPHIRRDPLSTTKLLTCMVALEHLSPKDTVTVTKWAANTGGSTAYLKAGEKVKVKDLIYAALLPSGNDAAVALAHGVSGSKAKFAVLMNQKAKELGCVDSHFSNPHGWKAKDHYASAYDMAKIAKAAMEVDLIRTACSTEMYKMSKTNKHKARYISTTNYLVAGKKYPKSGVFAGKTGTWDGKNASLVSACQRKGKLVYAVVLKDTTGGRYTSTNRILNYSYKKLTWQAEKEN</sequence>
<evidence type="ECO:0000256" key="3">
    <source>
        <dbReference type="ARBA" id="ARBA00022801"/>
    </source>
</evidence>
<comment type="caution">
    <text evidence="12">The sequence shown here is derived from an EMBL/GenBank/DDBJ whole genome shotgun (WGS) entry which is preliminary data.</text>
</comment>
<gene>
    <name evidence="12" type="ORF">D0435_00015</name>
</gene>
<evidence type="ECO:0000256" key="5">
    <source>
        <dbReference type="ARBA" id="ARBA00022984"/>
    </source>
</evidence>
<dbReference type="PANTHER" id="PTHR21581:SF6">
    <property type="entry name" value="TRAFFICKING PROTEIN PARTICLE COMPLEX SUBUNIT 12"/>
    <property type="match status" value="1"/>
</dbReference>
<evidence type="ECO:0000256" key="10">
    <source>
        <dbReference type="SAM" id="SignalP"/>
    </source>
</evidence>
<dbReference type="GO" id="GO:0071555">
    <property type="term" value="P:cell wall organization"/>
    <property type="evidence" value="ECO:0007669"/>
    <property type="project" value="UniProtKB-KW"/>
</dbReference>
<keyword evidence="13" id="KW-1185">Reference proteome</keyword>
<dbReference type="EMBL" id="QXWK01000001">
    <property type="protein sequence ID" value="NBH60058.1"/>
    <property type="molecule type" value="Genomic_DNA"/>
</dbReference>